<feature type="transmembrane region" description="Helical" evidence="1">
    <location>
        <begin position="214"/>
        <end position="234"/>
    </location>
</feature>
<dbReference type="OrthoDB" id="3696477at2"/>
<sequence length="466" mass="46712">MSGPLWLVPDGCSEALPQLDGTLLDVCAAAVHPDEIAAVLESEGLTDEQVRELYGHPSVFELAAELYERSPRSHPEPPPAPDPWRTDAWRCLLRGVLFALPGLGYVLGARLLPTGEPDVFGLPAGGALLAVSVLFGWAWNQALAHRAYVLLGSGDGGRAAAARCLLTGAVLGALAVAVPALAVPGKAAAGLFAAGQSCYLGAATVLLVLGGERLLLAALAPTVLGAALLAVAGVPDTAAAVLLTATVALAVLSAGGVAGRALVEEWAARPRAERAVTVRLVPSPPAAACLPYGLFGLAAGLLTLTTAVGGILRHGPGTPLAGTATLALTLGMGGAEWLLYQVRGRALTTLRRCRTPLGFRAAAAGVLLTALAAYLALLAALGLVLRQPPGPLLALGAVLWLALLLQALGTAWPPALICAGAAALELALLGTDTAGPATAQLTVAGGAGVVLLALATAVLGRATAHR</sequence>
<keyword evidence="1" id="KW-0812">Transmembrane</keyword>
<feature type="transmembrane region" description="Helical" evidence="1">
    <location>
        <begin position="160"/>
        <end position="182"/>
    </location>
</feature>
<feature type="transmembrane region" description="Helical" evidence="1">
    <location>
        <begin position="240"/>
        <end position="263"/>
    </location>
</feature>
<evidence type="ECO:0008006" key="4">
    <source>
        <dbReference type="Google" id="ProtNLM"/>
    </source>
</evidence>
<feature type="transmembrane region" description="Helical" evidence="1">
    <location>
        <begin position="284"/>
        <end position="308"/>
    </location>
</feature>
<feature type="transmembrane region" description="Helical" evidence="1">
    <location>
        <begin position="361"/>
        <end position="385"/>
    </location>
</feature>
<keyword evidence="1" id="KW-0472">Membrane</keyword>
<dbReference type="AlphaFoldDB" id="A0A7K0CFQ9"/>
<gene>
    <name evidence="2" type="ORF">SRB5_24440</name>
</gene>
<reference evidence="2 3" key="1">
    <citation type="submission" date="2019-10" db="EMBL/GenBank/DDBJ databases">
        <title>Streptomyces smaragdinus sp. nov. and Streptomyces fabii sp. nov., isolated from the gut of fungus growing-termite Macrotermes natalensis.</title>
        <authorList>
            <person name="Schwitalla J."/>
            <person name="Benndorf R."/>
            <person name="Martin K."/>
            <person name="De Beer W."/>
            <person name="Kaster A.-K."/>
            <person name="Vollmers J."/>
            <person name="Poulsen M."/>
            <person name="Beemelmanns C."/>
        </authorList>
    </citation>
    <scope>NUCLEOTIDE SEQUENCE [LARGE SCALE GENOMIC DNA]</scope>
    <source>
        <strain evidence="2 3">RB5</strain>
    </source>
</reference>
<feature type="transmembrane region" description="Helical" evidence="1">
    <location>
        <begin position="91"/>
        <end position="108"/>
    </location>
</feature>
<evidence type="ECO:0000256" key="1">
    <source>
        <dbReference type="SAM" id="Phobius"/>
    </source>
</evidence>
<evidence type="ECO:0000313" key="3">
    <source>
        <dbReference type="Proteomes" id="UP000466345"/>
    </source>
</evidence>
<feature type="transmembrane region" description="Helical" evidence="1">
    <location>
        <begin position="320"/>
        <end position="340"/>
    </location>
</feature>
<feature type="transmembrane region" description="Helical" evidence="1">
    <location>
        <begin position="120"/>
        <end position="139"/>
    </location>
</feature>
<accession>A0A7K0CFQ9</accession>
<proteinExistence type="predicted"/>
<name>A0A7K0CFQ9_9ACTN</name>
<comment type="caution">
    <text evidence="2">The sequence shown here is derived from an EMBL/GenBank/DDBJ whole genome shotgun (WGS) entry which is preliminary data.</text>
</comment>
<feature type="transmembrane region" description="Helical" evidence="1">
    <location>
        <begin position="437"/>
        <end position="460"/>
    </location>
</feature>
<dbReference type="EMBL" id="WEGJ01000006">
    <property type="protein sequence ID" value="MQY12311.1"/>
    <property type="molecule type" value="Genomic_DNA"/>
</dbReference>
<feature type="transmembrane region" description="Helical" evidence="1">
    <location>
        <begin position="188"/>
        <end position="209"/>
    </location>
</feature>
<keyword evidence="1" id="KW-1133">Transmembrane helix</keyword>
<dbReference type="Proteomes" id="UP000466345">
    <property type="component" value="Unassembled WGS sequence"/>
</dbReference>
<organism evidence="2 3">
    <name type="scientific">Streptomyces smaragdinus</name>
    <dbReference type="NCBI Taxonomy" id="2585196"/>
    <lineage>
        <taxon>Bacteria</taxon>
        <taxon>Bacillati</taxon>
        <taxon>Actinomycetota</taxon>
        <taxon>Actinomycetes</taxon>
        <taxon>Kitasatosporales</taxon>
        <taxon>Streptomycetaceae</taxon>
        <taxon>Streptomyces</taxon>
    </lineage>
</organism>
<keyword evidence="3" id="KW-1185">Reference proteome</keyword>
<evidence type="ECO:0000313" key="2">
    <source>
        <dbReference type="EMBL" id="MQY12311.1"/>
    </source>
</evidence>
<protein>
    <recommendedName>
        <fullName evidence="4">Integral membrane protein</fullName>
    </recommendedName>
</protein>
<dbReference type="RefSeq" id="WP_153451810.1">
    <property type="nucleotide sequence ID" value="NZ_WEGJ01000006.1"/>
</dbReference>